<gene>
    <name evidence="8" type="ORF">H8K47_12540</name>
</gene>
<evidence type="ECO:0000256" key="6">
    <source>
        <dbReference type="ARBA" id="ARBA00039592"/>
    </source>
</evidence>
<evidence type="ECO:0000256" key="2">
    <source>
        <dbReference type="ARBA" id="ARBA00023015"/>
    </source>
</evidence>
<dbReference type="SMART" id="SM00345">
    <property type="entry name" value="HTH_GNTR"/>
    <property type="match status" value="1"/>
</dbReference>
<organism evidence="8 9">
    <name type="scientific">Undibacterium rugosum</name>
    <dbReference type="NCBI Taxonomy" id="2762291"/>
    <lineage>
        <taxon>Bacteria</taxon>
        <taxon>Pseudomonadati</taxon>
        <taxon>Pseudomonadota</taxon>
        <taxon>Betaproteobacteria</taxon>
        <taxon>Burkholderiales</taxon>
        <taxon>Oxalobacteraceae</taxon>
        <taxon>Undibacterium</taxon>
    </lineage>
</organism>
<evidence type="ECO:0000256" key="3">
    <source>
        <dbReference type="ARBA" id="ARBA00023125"/>
    </source>
</evidence>
<name>A0A923I1Q1_9BURK</name>
<dbReference type="PANTHER" id="PTHR43537:SF34">
    <property type="entry name" value="PYRUVATE DEHYDROGENASE COMPLEX REPRESSOR"/>
    <property type="match status" value="1"/>
</dbReference>
<dbReference type="Pfam" id="PF00392">
    <property type="entry name" value="GntR"/>
    <property type="match status" value="1"/>
</dbReference>
<dbReference type="SMART" id="SM00895">
    <property type="entry name" value="FCD"/>
    <property type="match status" value="1"/>
</dbReference>
<dbReference type="Proteomes" id="UP000612361">
    <property type="component" value="Unassembled WGS sequence"/>
</dbReference>
<dbReference type="Pfam" id="PF07729">
    <property type="entry name" value="FCD"/>
    <property type="match status" value="1"/>
</dbReference>
<comment type="caution">
    <text evidence="8">The sequence shown here is derived from an EMBL/GenBank/DDBJ whole genome shotgun (WGS) entry which is preliminary data.</text>
</comment>
<keyword evidence="1" id="KW-0678">Repressor</keyword>
<keyword evidence="2" id="KW-0805">Transcription regulation</keyword>
<evidence type="ECO:0000259" key="7">
    <source>
        <dbReference type="PROSITE" id="PS50949"/>
    </source>
</evidence>
<dbReference type="PROSITE" id="PS50949">
    <property type="entry name" value="HTH_GNTR"/>
    <property type="match status" value="1"/>
</dbReference>
<dbReference type="PANTHER" id="PTHR43537">
    <property type="entry name" value="TRANSCRIPTIONAL REGULATOR, GNTR FAMILY"/>
    <property type="match status" value="1"/>
</dbReference>
<dbReference type="SUPFAM" id="SSF48008">
    <property type="entry name" value="GntR ligand-binding domain-like"/>
    <property type="match status" value="1"/>
</dbReference>
<evidence type="ECO:0000256" key="1">
    <source>
        <dbReference type="ARBA" id="ARBA00022491"/>
    </source>
</evidence>
<comment type="function">
    <text evidence="5">Transcriptional repressor for the pyruvate dehydrogenase complex genes aceEF and lpd.</text>
</comment>
<dbReference type="Gene3D" id="1.10.10.10">
    <property type="entry name" value="Winged helix-like DNA-binding domain superfamily/Winged helix DNA-binding domain"/>
    <property type="match status" value="1"/>
</dbReference>
<dbReference type="SUPFAM" id="SSF46785">
    <property type="entry name" value="Winged helix' DNA-binding domain"/>
    <property type="match status" value="1"/>
</dbReference>
<dbReference type="AlphaFoldDB" id="A0A923I1Q1"/>
<accession>A0A923I1Q1</accession>
<dbReference type="InterPro" id="IPR011711">
    <property type="entry name" value="GntR_C"/>
</dbReference>
<dbReference type="CDD" id="cd07377">
    <property type="entry name" value="WHTH_GntR"/>
    <property type="match status" value="1"/>
</dbReference>
<proteinExistence type="predicted"/>
<evidence type="ECO:0000313" key="9">
    <source>
        <dbReference type="Proteomes" id="UP000612361"/>
    </source>
</evidence>
<dbReference type="InterPro" id="IPR036388">
    <property type="entry name" value="WH-like_DNA-bd_sf"/>
</dbReference>
<dbReference type="GO" id="GO:0003677">
    <property type="term" value="F:DNA binding"/>
    <property type="evidence" value="ECO:0007669"/>
    <property type="project" value="UniProtKB-KW"/>
</dbReference>
<evidence type="ECO:0000256" key="4">
    <source>
        <dbReference type="ARBA" id="ARBA00023163"/>
    </source>
</evidence>
<keyword evidence="3" id="KW-0238">DNA-binding</keyword>
<protein>
    <recommendedName>
        <fullName evidence="6">Pyruvate dehydrogenase complex repressor</fullName>
    </recommendedName>
</protein>
<dbReference type="InterPro" id="IPR000524">
    <property type="entry name" value="Tscrpt_reg_HTH_GntR"/>
</dbReference>
<reference evidence="8" key="1">
    <citation type="submission" date="2020-08" db="EMBL/GenBank/DDBJ databases">
        <title>Novel species isolated from subtropical streams in China.</title>
        <authorList>
            <person name="Lu H."/>
        </authorList>
    </citation>
    <scope>NUCLEOTIDE SEQUENCE</scope>
    <source>
        <strain evidence="8">CY7W</strain>
    </source>
</reference>
<dbReference type="PRINTS" id="PR00035">
    <property type="entry name" value="HTHGNTR"/>
</dbReference>
<dbReference type="InterPro" id="IPR036390">
    <property type="entry name" value="WH_DNA-bd_sf"/>
</dbReference>
<dbReference type="EMBL" id="JACOGG010000012">
    <property type="protein sequence ID" value="MBC3936194.1"/>
    <property type="molecule type" value="Genomic_DNA"/>
</dbReference>
<dbReference type="InterPro" id="IPR008920">
    <property type="entry name" value="TF_FadR/GntR_C"/>
</dbReference>
<dbReference type="GO" id="GO:0003700">
    <property type="term" value="F:DNA-binding transcription factor activity"/>
    <property type="evidence" value="ECO:0007669"/>
    <property type="project" value="InterPro"/>
</dbReference>
<dbReference type="RefSeq" id="WP_186881749.1">
    <property type="nucleotide sequence ID" value="NZ_JACOGG010000012.1"/>
</dbReference>
<feature type="domain" description="HTH gntR-type" evidence="7">
    <location>
        <begin position="6"/>
        <end position="74"/>
    </location>
</feature>
<evidence type="ECO:0000313" key="8">
    <source>
        <dbReference type="EMBL" id="MBC3936194.1"/>
    </source>
</evidence>
<keyword evidence="4" id="KW-0804">Transcription</keyword>
<keyword evidence="9" id="KW-1185">Reference proteome</keyword>
<sequence length="241" mass="26897">MTTSSRGRVEEVMRKLESALLDGSLPAGSRLAPERQLAGQYAVSRNTVREAIQRLAARGLLRVKPGAGVFVSEQLRSHLPSPWAQLVSDHPALRSDILEFRRVLEGATAYFAAQRATDTDKQKIRSLMQALKTAHEQQDTVAESDADAQLHEAIAMASHNVMFLHLQTSIISMLREHITVNGVGMREQDPVISAQLMQQHQAFADAICDGHPEEARTAMHTHIDFVRRYFRQDEDAQISCH</sequence>
<evidence type="ECO:0000256" key="5">
    <source>
        <dbReference type="ARBA" id="ARBA00037357"/>
    </source>
</evidence>
<dbReference type="Gene3D" id="1.20.120.530">
    <property type="entry name" value="GntR ligand-binding domain-like"/>
    <property type="match status" value="1"/>
</dbReference>